<organism evidence="2 3">
    <name type="scientific">Nitratireductor arenosus</name>
    <dbReference type="NCBI Taxonomy" id="2682096"/>
    <lineage>
        <taxon>Bacteria</taxon>
        <taxon>Pseudomonadati</taxon>
        <taxon>Pseudomonadota</taxon>
        <taxon>Alphaproteobacteria</taxon>
        <taxon>Hyphomicrobiales</taxon>
        <taxon>Phyllobacteriaceae</taxon>
        <taxon>Nitratireductor</taxon>
    </lineage>
</organism>
<feature type="transmembrane region" description="Helical" evidence="1">
    <location>
        <begin position="50"/>
        <end position="75"/>
    </location>
</feature>
<sequence>MSAREQDDRRDDRRGARDLASVLPFAAVFLFLPPFILIFTAPVAPGGIPLIVLYIFGIWALVIVCAAIVAARLSASGERDEATRRPDEPAKS</sequence>
<keyword evidence="1" id="KW-0472">Membrane</keyword>
<dbReference type="AlphaFoldDB" id="A0A844QMQ8"/>
<comment type="caution">
    <text evidence="2">The sequence shown here is derived from an EMBL/GenBank/DDBJ whole genome shotgun (WGS) entry which is preliminary data.</text>
</comment>
<evidence type="ECO:0000256" key="1">
    <source>
        <dbReference type="SAM" id="Phobius"/>
    </source>
</evidence>
<dbReference type="RefSeq" id="WP_156714174.1">
    <property type="nucleotide sequence ID" value="NZ_WPHG01000004.1"/>
</dbReference>
<name>A0A844QMQ8_9HYPH</name>
<dbReference type="Proteomes" id="UP000463224">
    <property type="component" value="Unassembled WGS sequence"/>
</dbReference>
<protein>
    <submittedName>
        <fullName evidence="2">Uncharacterized protein</fullName>
    </submittedName>
</protein>
<evidence type="ECO:0000313" key="2">
    <source>
        <dbReference type="EMBL" id="MVA99230.1"/>
    </source>
</evidence>
<keyword evidence="3" id="KW-1185">Reference proteome</keyword>
<gene>
    <name evidence="2" type="ORF">GN330_18440</name>
</gene>
<keyword evidence="1" id="KW-1133">Transmembrane helix</keyword>
<feature type="transmembrane region" description="Helical" evidence="1">
    <location>
        <begin position="21"/>
        <end position="44"/>
    </location>
</feature>
<dbReference type="EMBL" id="WPHG01000004">
    <property type="protein sequence ID" value="MVA99230.1"/>
    <property type="molecule type" value="Genomic_DNA"/>
</dbReference>
<keyword evidence="1" id="KW-0812">Transmembrane</keyword>
<reference evidence="2 3" key="1">
    <citation type="submission" date="2019-12" db="EMBL/GenBank/DDBJ databases">
        <title>Nitratireductor arenosus sp. nov., Isolated from sea sand, Jeju island, South Korea.</title>
        <authorList>
            <person name="Kim W."/>
        </authorList>
    </citation>
    <scope>NUCLEOTIDE SEQUENCE [LARGE SCALE GENOMIC DNA]</scope>
    <source>
        <strain evidence="2 3">CAU 1489</strain>
    </source>
</reference>
<proteinExistence type="predicted"/>
<accession>A0A844QMQ8</accession>
<evidence type="ECO:0000313" key="3">
    <source>
        <dbReference type="Proteomes" id="UP000463224"/>
    </source>
</evidence>